<keyword evidence="15" id="KW-1185">Reference proteome</keyword>
<evidence type="ECO:0000256" key="4">
    <source>
        <dbReference type="ARBA" id="ARBA00006558"/>
    </source>
</evidence>
<gene>
    <name evidence="14" type="ORF">AWN90_33385</name>
</gene>
<keyword evidence="8" id="KW-0808">Transferase</keyword>
<evidence type="ECO:0000256" key="1">
    <source>
        <dbReference type="ARBA" id="ARBA00000026"/>
    </source>
</evidence>
<evidence type="ECO:0000256" key="2">
    <source>
        <dbReference type="ARBA" id="ARBA00000625"/>
    </source>
</evidence>
<evidence type="ECO:0000256" key="10">
    <source>
        <dbReference type="ARBA" id="ARBA00030465"/>
    </source>
</evidence>
<dbReference type="EMBL" id="LWGR01000007">
    <property type="protein sequence ID" value="KZM73516.1"/>
    <property type="molecule type" value="Genomic_DNA"/>
</dbReference>
<dbReference type="OrthoDB" id="3318646at2"/>
<evidence type="ECO:0000256" key="7">
    <source>
        <dbReference type="ARBA" id="ARBA00022516"/>
    </source>
</evidence>
<dbReference type="STRING" id="455432.AWN90_33385"/>
<feature type="domain" description="Phthiocerol/phthiodiolone dimycocerosyl transferase C-terminal" evidence="13">
    <location>
        <begin position="199"/>
        <end position="389"/>
    </location>
</feature>
<evidence type="ECO:0000256" key="12">
    <source>
        <dbReference type="ARBA" id="ARBA00033407"/>
    </source>
</evidence>
<dbReference type="GO" id="GO:0016746">
    <property type="term" value="F:acyltransferase activity"/>
    <property type="evidence" value="ECO:0007669"/>
    <property type="project" value="UniProtKB-KW"/>
</dbReference>
<proteinExistence type="inferred from homology"/>
<dbReference type="SUPFAM" id="SSF52777">
    <property type="entry name" value="CoA-dependent acyltransferases"/>
    <property type="match status" value="2"/>
</dbReference>
<dbReference type="InterPro" id="IPR031641">
    <property type="entry name" value="PapA_C"/>
</dbReference>
<keyword evidence="7" id="KW-0443">Lipid metabolism</keyword>
<comment type="catalytic activity">
    <reaction evidence="2">
        <text>2 a mycocerosyl-[mycocerosic acid synthase] + a phenolphthiocerol = a dimycocerosyl phenolphthiocerol + 2 holo-[mycocerosic acid synthase].</text>
        <dbReference type="EC" id="2.3.1.282"/>
    </reaction>
</comment>
<reference evidence="14 15" key="1">
    <citation type="submission" date="2016-04" db="EMBL/GenBank/DDBJ databases">
        <authorList>
            <person name="Evans L.H."/>
            <person name="Alamgir A."/>
            <person name="Owens N."/>
            <person name="Weber N.D."/>
            <person name="Virtaneva K."/>
            <person name="Barbian K."/>
            <person name="Babar A."/>
            <person name="Rosenke K."/>
        </authorList>
    </citation>
    <scope>NUCLEOTIDE SEQUENCE [LARGE SCALE GENOMIC DNA]</scope>
    <source>
        <strain evidence="14 15">IFM 0406</strain>
    </source>
</reference>
<dbReference type="EC" id="2.3.1.282" evidence="5"/>
<keyword evidence="9" id="KW-0012">Acyltransferase</keyword>
<comment type="catalytic activity">
    <reaction evidence="3">
        <text>2 a mycocerosyl-[mycocerosic acid synthase] + a phthiodiolone = a dimycocerosyl phthiodiolone + 2 holo-[mycocerosic acid synthase].</text>
        <dbReference type="EC" id="2.3.1.282"/>
    </reaction>
</comment>
<organism evidence="14 15">
    <name type="scientific">Nocardia terpenica</name>
    <dbReference type="NCBI Taxonomy" id="455432"/>
    <lineage>
        <taxon>Bacteria</taxon>
        <taxon>Bacillati</taxon>
        <taxon>Actinomycetota</taxon>
        <taxon>Actinomycetes</taxon>
        <taxon>Mycobacteriales</taxon>
        <taxon>Nocardiaceae</taxon>
        <taxon>Nocardia</taxon>
    </lineage>
</organism>
<sequence>MEQTIIRPLSPSERRFVSSGVFGYWTVPVTGDFDPDAMRAAFTALQHAYPVLGCRIVTLEDGDRLVRPTEFPAEGAWVRAGDPEPVRAPAGFTDPDRQLAYLDIVCGRDGARVTLFVHHSIADARHDMELFARLWDLYAGHPASVADLPAPQDYPQSLEWHVTTRGIERGPRSGLEPVYRPMPDEPETVGEIPYRNILARPDRLILDAEITTGIVESGRRTGLSVNSLVSAALLRAYATVASTDGSPVPVGVLAAVDLRSRLLPAVSATGGTTMSTFACFDAEIETATAATDLARRIGDRLRTDLDSGVVAQSVLHFPDLFGDTRKHSLAGHISLTNLGAIPALRTPAGLTVTDYETGFHLAHPRPSAADSPAALLQVYTYAGRMTIGYVGDHLGTDAVLDAIRAELTEVSR</sequence>
<evidence type="ECO:0000256" key="3">
    <source>
        <dbReference type="ARBA" id="ARBA00001907"/>
    </source>
</evidence>
<dbReference type="Gene3D" id="3.30.559.10">
    <property type="entry name" value="Chloramphenicol acetyltransferase-like domain"/>
    <property type="match status" value="1"/>
</dbReference>
<evidence type="ECO:0000256" key="8">
    <source>
        <dbReference type="ARBA" id="ARBA00022679"/>
    </source>
</evidence>
<dbReference type="InterPro" id="IPR023213">
    <property type="entry name" value="CAT-like_dom_sf"/>
</dbReference>
<evidence type="ECO:0000256" key="9">
    <source>
        <dbReference type="ARBA" id="ARBA00023315"/>
    </source>
</evidence>
<evidence type="ECO:0000313" key="15">
    <source>
        <dbReference type="Proteomes" id="UP000076512"/>
    </source>
</evidence>
<evidence type="ECO:0000256" key="5">
    <source>
        <dbReference type="ARBA" id="ARBA00012866"/>
    </source>
</evidence>
<comment type="catalytic activity">
    <reaction evidence="1">
        <text>2 a mycocerosyl-[mycocerosic acid synthase] + a phthiocerol = a dimycocerosyl phthiocerol + 2 holo-[mycocerosic acid synthase].</text>
        <dbReference type="EC" id="2.3.1.282"/>
    </reaction>
</comment>
<evidence type="ECO:0000256" key="11">
    <source>
        <dbReference type="ARBA" id="ARBA00032317"/>
    </source>
</evidence>
<accession>A0A164MNE1</accession>
<dbReference type="Gene3D" id="3.30.559.30">
    <property type="entry name" value="Nonribosomal peptide synthetase, condensation domain"/>
    <property type="match status" value="1"/>
</dbReference>
<keyword evidence="7" id="KW-0444">Lipid biosynthesis</keyword>
<dbReference type="Proteomes" id="UP000076512">
    <property type="component" value="Unassembled WGS sequence"/>
</dbReference>
<comment type="caution">
    <text evidence="14">The sequence shown here is derived from an EMBL/GenBank/DDBJ whole genome shotgun (WGS) entry which is preliminary data.</text>
</comment>
<evidence type="ECO:0000259" key="13">
    <source>
        <dbReference type="Pfam" id="PF16911"/>
    </source>
</evidence>
<dbReference type="AlphaFoldDB" id="A0A164MNE1"/>
<evidence type="ECO:0000313" key="14">
    <source>
        <dbReference type="EMBL" id="KZM73516.1"/>
    </source>
</evidence>
<evidence type="ECO:0000256" key="6">
    <source>
        <dbReference type="ARBA" id="ARBA00013449"/>
    </source>
</evidence>
<protein>
    <recommendedName>
        <fullName evidence="6">Phthiocerol/phthiodiolone dimycocerosyl transferase</fullName>
        <ecNumber evidence="5">2.3.1.282</ecNumber>
    </recommendedName>
    <alternativeName>
        <fullName evidence="12">Acyltransferase PapA5</fullName>
    </alternativeName>
    <alternativeName>
        <fullName evidence="10">Phthiocerol/phthiodiolone O-acyltransferase</fullName>
    </alternativeName>
    <alternativeName>
        <fullName evidence="11">Polyketide synthase-associated protein A5</fullName>
    </alternativeName>
</protein>
<comment type="similarity">
    <text evidence="4">Belongs to the acyltransferase PapA5 family.</text>
</comment>
<name>A0A164MNE1_9NOCA</name>
<dbReference type="Pfam" id="PF16911">
    <property type="entry name" value="PapA_C"/>
    <property type="match status" value="1"/>
</dbReference>